<protein>
    <submittedName>
        <fullName evidence="1">Uncharacterized protein</fullName>
    </submittedName>
</protein>
<dbReference type="AlphaFoldDB" id="A0ABD5FMF9"/>
<reference evidence="1 2" key="1">
    <citation type="submission" date="2023-03" db="EMBL/GenBank/DDBJ databases">
        <authorList>
            <person name="Shen W."/>
            <person name="Cai J."/>
        </authorList>
    </citation>
    <scope>NUCLEOTIDE SEQUENCE [LARGE SCALE GENOMIC DNA]</scope>
    <source>
        <strain evidence="1 2">B516</strain>
    </source>
</reference>
<organism evidence="1 2">
    <name type="scientific">Enterococcus casseliflavus</name>
    <name type="common">Enterococcus flavescens</name>
    <dbReference type="NCBI Taxonomy" id="37734"/>
    <lineage>
        <taxon>Bacteria</taxon>
        <taxon>Bacillati</taxon>
        <taxon>Bacillota</taxon>
        <taxon>Bacilli</taxon>
        <taxon>Lactobacillales</taxon>
        <taxon>Enterococcaceae</taxon>
        <taxon>Enterococcus</taxon>
    </lineage>
</organism>
<dbReference type="RefSeq" id="WP_311957342.1">
    <property type="nucleotide sequence ID" value="NZ_JARQDZ010000003.1"/>
</dbReference>
<dbReference type="Proteomes" id="UP001253851">
    <property type="component" value="Unassembled WGS sequence"/>
</dbReference>
<sequence length="52" mass="5715">MAAFVGGCIVYGVNRYLFGGNADLSIFFGLLTSMWIHANEMKIVSDNGKKTR</sequence>
<accession>A0ABD5FMF9</accession>
<evidence type="ECO:0000313" key="1">
    <source>
        <dbReference type="EMBL" id="MDT2982743.1"/>
    </source>
</evidence>
<proteinExistence type="predicted"/>
<gene>
    <name evidence="1" type="ORF">P7I34_08725</name>
</gene>
<dbReference type="EMBL" id="JARQDZ010000003">
    <property type="protein sequence ID" value="MDT2982743.1"/>
    <property type="molecule type" value="Genomic_DNA"/>
</dbReference>
<evidence type="ECO:0000313" key="2">
    <source>
        <dbReference type="Proteomes" id="UP001253851"/>
    </source>
</evidence>
<name>A0ABD5FMF9_ENTCA</name>
<comment type="caution">
    <text evidence="1">The sequence shown here is derived from an EMBL/GenBank/DDBJ whole genome shotgun (WGS) entry which is preliminary data.</text>
</comment>